<organism evidence="8 9">
    <name type="scientific">Nocardia jinanensis</name>
    <dbReference type="NCBI Taxonomy" id="382504"/>
    <lineage>
        <taxon>Bacteria</taxon>
        <taxon>Bacillati</taxon>
        <taxon>Actinomycetota</taxon>
        <taxon>Actinomycetes</taxon>
        <taxon>Mycobacteriales</taxon>
        <taxon>Nocardiaceae</taxon>
        <taxon>Nocardia</taxon>
    </lineage>
</organism>
<proteinExistence type="predicted"/>
<evidence type="ECO:0000313" key="8">
    <source>
        <dbReference type="EMBL" id="GGL16064.1"/>
    </source>
</evidence>
<evidence type="ECO:0000256" key="7">
    <source>
        <dbReference type="ARBA" id="ARBA00023291"/>
    </source>
</evidence>
<evidence type="ECO:0000313" key="9">
    <source>
        <dbReference type="Proteomes" id="UP000638263"/>
    </source>
</evidence>
<dbReference type="EMBL" id="BMMH01000006">
    <property type="protein sequence ID" value="GGL16064.1"/>
    <property type="molecule type" value="Genomic_DNA"/>
</dbReference>
<protein>
    <recommendedName>
        <fullName evidence="10">Ferredoxin</fullName>
    </recommendedName>
</protein>
<dbReference type="PANTHER" id="PTHR36923:SF3">
    <property type="entry name" value="FERREDOXIN"/>
    <property type="match status" value="1"/>
</dbReference>
<gene>
    <name evidence="8" type="ORF">GCM10011588_33410</name>
</gene>
<dbReference type="GO" id="GO:0046872">
    <property type="term" value="F:metal ion binding"/>
    <property type="evidence" value="ECO:0007669"/>
    <property type="project" value="UniProtKB-KW"/>
</dbReference>
<keyword evidence="2" id="KW-0813">Transport</keyword>
<evidence type="ECO:0000256" key="1">
    <source>
        <dbReference type="ARBA" id="ARBA00001927"/>
    </source>
</evidence>
<comment type="caution">
    <text evidence="8">The sequence shown here is derived from an EMBL/GenBank/DDBJ whole genome shotgun (WGS) entry which is preliminary data.</text>
</comment>
<dbReference type="Pfam" id="PF13459">
    <property type="entry name" value="Fer4_15"/>
    <property type="match status" value="1"/>
</dbReference>
<keyword evidence="7" id="KW-0003">3Fe-4S</keyword>
<evidence type="ECO:0000256" key="3">
    <source>
        <dbReference type="ARBA" id="ARBA00022723"/>
    </source>
</evidence>
<keyword evidence="4" id="KW-0249">Electron transport</keyword>
<reference evidence="8" key="1">
    <citation type="journal article" date="2014" name="Int. J. Syst. Evol. Microbiol.">
        <title>Complete genome sequence of Corynebacterium casei LMG S-19264T (=DSM 44701T), isolated from a smear-ripened cheese.</title>
        <authorList>
            <consortium name="US DOE Joint Genome Institute (JGI-PGF)"/>
            <person name="Walter F."/>
            <person name="Albersmeier A."/>
            <person name="Kalinowski J."/>
            <person name="Ruckert C."/>
        </authorList>
    </citation>
    <scope>NUCLEOTIDE SEQUENCE</scope>
    <source>
        <strain evidence="8">CGMCC 4.3508</strain>
    </source>
</reference>
<name>A0A917RNE5_9NOCA</name>
<reference evidence="8" key="2">
    <citation type="submission" date="2020-09" db="EMBL/GenBank/DDBJ databases">
        <authorList>
            <person name="Sun Q."/>
            <person name="Zhou Y."/>
        </authorList>
    </citation>
    <scope>NUCLEOTIDE SEQUENCE</scope>
    <source>
        <strain evidence="8">CGMCC 4.3508</strain>
    </source>
</reference>
<evidence type="ECO:0000256" key="2">
    <source>
        <dbReference type="ARBA" id="ARBA00022448"/>
    </source>
</evidence>
<evidence type="ECO:0008006" key="10">
    <source>
        <dbReference type="Google" id="ProtNLM"/>
    </source>
</evidence>
<dbReference type="GO" id="GO:0051538">
    <property type="term" value="F:3 iron, 4 sulfur cluster binding"/>
    <property type="evidence" value="ECO:0007669"/>
    <property type="project" value="UniProtKB-KW"/>
</dbReference>
<comment type="cofactor">
    <cofactor evidence="1">
        <name>[3Fe-4S] cluster</name>
        <dbReference type="ChEBI" id="CHEBI:21137"/>
    </cofactor>
</comment>
<keyword evidence="9" id="KW-1185">Reference proteome</keyword>
<dbReference type="PANTHER" id="PTHR36923">
    <property type="entry name" value="FERREDOXIN"/>
    <property type="match status" value="1"/>
</dbReference>
<dbReference type="AlphaFoldDB" id="A0A917RNE5"/>
<dbReference type="RefSeq" id="WP_229718827.1">
    <property type="nucleotide sequence ID" value="NZ_BMMH01000006.1"/>
</dbReference>
<dbReference type="Gene3D" id="3.30.70.20">
    <property type="match status" value="1"/>
</dbReference>
<evidence type="ECO:0000256" key="4">
    <source>
        <dbReference type="ARBA" id="ARBA00022982"/>
    </source>
</evidence>
<accession>A0A917RNE5</accession>
<keyword evidence="6" id="KW-0411">Iron-sulfur</keyword>
<dbReference type="Proteomes" id="UP000638263">
    <property type="component" value="Unassembled WGS sequence"/>
</dbReference>
<keyword evidence="5" id="KW-0408">Iron</keyword>
<evidence type="ECO:0000256" key="6">
    <source>
        <dbReference type="ARBA" id="ARBA00023014"/>
    </source>
</evidence>
<dbReference type="SUPFAM" id="SSF54862">
    <property type="entry name" value="4Fe-4S ferredoxins"/>
    <property type="match status" value="1"/>
</dbReference>
<dbReference type="InterPro" id="IPR051269">
    <property type="entry name" value="Fe-S_cluster_ET"/>
</dbReference>
<sequence length="77" mass="8577">MTPSEKIAQHNRFHYRVNPEICAGHGRCYTLAPDSFTPDELGYGQAVHHLHPAAERDAMERIAHACPEEAIEIAPAE</sequence>
<evidence type="ECO:0000256" key="5">
    <source>
        <dbReference type="ARBA" id="ARBA00023004"/>
    </source>
</evidence>
<keyword evidence="3" id="KW-0479">Metal-binding</keyword>